<dbReference type="GO" id="GO:0036498">
    <property type="term" value="P:IRE1-mediated unfolded protein response"/>
    <property type="evidence" value="ECO:0007669"/>
    <property type="project" value="TreeGrafter"/>
</dbReference>
<comment type="subcellular location">
    <subcellularLocation>
        <location evidence="1">Endoplasmic reticulum membrane</location>
        <topology evidence="1">Single-pass type IV membrane protein</topology>
    </subcellularLocation>
</comment>
<dbReference type="PANTHER" id="PTHR44340">
    <property type="entry name" value="DNAJ HOMOLOG SUBFAMILY C MEMBER 10"/>
    <property type="match status" value="1"/>
</dbReference>
<dbReference type="InterPro" id="IPR013766">
    <property type="entry name" value="Thioredoxin_domain"/>
</dbReference>
<dbReference type="EMBL" id="FNXT01000920">
    <property type="protein sequence ID" value="SZX69313.1"/>
    <property type="molecule type" value="Genomic_DNA"/>
</dbReference>
<dbReference type="GO" id="GO:0016671">
    <property type="term" value="F:oxidoreductase activity, acting on a sulfur group of donors, disulfide as acceptor"/>
    <property type="evidence" value="ECO:0007669"/>
    <property type="project" value="TreeGrafter"/>
</dbReference>
<evidence type="ECO:0000256" key="4">
    <source>
        <dbReference type="ARBA" id="ARBA00023006"/>
    </source>
</evidence>
<gene>
    <name evidence="11" type="ORF">BQ4739_LOCUS14561</name>
    <name evidence="10" type="ORF">BQ4739_LOCUS9601</name>
</gene>
<dbReference type="GO" id="GO:0005789">
    <property type="term" value="C:endoplasmic reticulum membrane"/>
    <property type="evidence" value="ECO:0007669"/>
    <property type="project" value="UniProtKB-SubCell"/>
</dbReference>
<evidence type="ECO:0000256" key="7">
    <source>
        <dbReference type="SAM" id="MobiDB-lite"/>
    </source>
</evidence>
<evidence type="ECO:0000256" key="2">
    <source>
        <dbReference type="ARBA" id="ARBA00020920"/>
    </source>
</evidence>
<evidence type="ECO:0000256" key="6">
    <source>
        <dbReference type="ARBA" id="ARBA00035043"/>
    </source>
</evidence>
<dbReference type="PRINTS" id="PR00625">
    <property type="entry name" value="JDOMAIN"/>
</dbReference>
<dbReference type="PANTHER" id="PTHR44340:SF1">
    <property type="entry name" value="DNAJ HOMOLOG SUBFAMILY C MEMBER 10"/>
    <property type="match status" value="1"/>
</dbReference>
<dbReference type="InterPro" id="IPR018253">
    <property type="entry name" value="DnaJ_domain_CS"/>
</dbReference>
<dbReference type="InterPro" id="IPR036361">
    <property type="entry name" value="SAP_dom_sf"/>
</dbReference>
<dbReference type="Pfam" id="PF00226">
    <property type="entry name" value="DnaJ"/>
    <property type="match status" value="1"/>
</dbReference>
<evidence type="ECO:0000256" key="1">
    <source>
        <dbReference type="ARBA" id="ARBA00004163"/>
    </source>
</evidence>
<dbReference type="GO" id="GO:0051787">
    <property type="term" value="F:misfolded protein binding"/>
    <property type="evidence" value="ECO:0007669"/>
    <property type="project" value="TreeGrafter"/>
</dbReference>
<dbReference type="GO" id="GO:0015035">
    <property type="term" value="F:protein-disulfide reductase activity"/>
    <property type="evidence" value="ECO:0007669"/>
    <property type="project" value="TreeGrafter"/>
</dbReference>
<dbReference type="InterPro" id="IPR036869">
    <property type="entry name" value="J_dom_sf"/>
</dbReference>
<evidence type="ECO:0000256" key="3">
    <source>
        <dbReference type="ARBA" id="ARBA00020921"/>
    </source>
</evidence>
<feature type="region of interest" description="Disordered" evidence="7">
    <location>
        <begin position="148"/>
        <end position="177"/>
    </location>
</feature>
<keyword evidence="12" id="KW-1185">Reference proteome</keyword>
<accession>A0A383VWS3</accession>
<dbReference type="SUPFAM" id="SSF68906">
    <property type="entry name" value="SAP domain"/>
    <property type="match status" value="1"/>
</dbReference>
<reference evidence="10 12" key="1">
    <citation type="submission" date="2016-10" db="EMBL/GenBank/DDBJ databases">
        <authorList>
            <person name="Cai Z."/>
        </authorList>
    </citation>
    <scope>NUCLEOTIDE SEQUENCE [LARGE SCALE GENOMIC DNA]</scope>
</reference>
<evidence type="ECO:0000313" key="10">
    <source>
        <dbReference type="EMBL" id="SZX69313.1"/>
    </source>
</evidence>
<dbReference type="CDD" id="cd06257">
    <property type="entry name" value="DnaJ"/>
    <property type="match status" value="1"/>
</dbReference>
<dbReference type="Gene3D" id="3.40.30.10">
    <property type="entry name" value="Glutaredoxin"/>
    <property type="match status" value="1"/>
</dbReference>
<dbReference type="InterPro" id="IPR017937">
    <property type="entry name" value="Thioredoxin_CS"/>
</dbReference>
<name>A0A383VWS3_TETOB</name>
<dbReference type="InterPro" id="IPR036249">
    <property type="entry name" value="Thioredoxin-like_sf"/>
</dbReference>
<organism evidence="10 12">
    <name type="scientific">Tetradesmus obliquus</name>
    <name type="common">Green alga</name>
    <name type="synonym">Acutodesmus obliquus</name>
    <dbReference type="NCBI Taxonomy" id="3088"/>
    <lineage>
        <taxon>Eukaryota</taxon>
        <taxon>Viridiplantae</taxon>
        <taxon>Chlorophyta</taxon>
        <taxon>core chlorophytes</taxon>
        <taxon>Chlorophyceae</taxon>
        <taxon>CS clade</taxon>
        <taxon>Sphaeropleales</taxon>
        <taxon>Scenedesmaceae</taxon>
        <taxon>Tetradesmus</taxon>
    </lineage>
</organism>
<dbReference type="InterPro" id="IPR001623">
    <property type="entry name" value="DnaJ_domain"/>
</dbReference>
<dbReference type="EMBL" id="FNXT01001211">
    <property type="protein sequence ID" value="SZX74268.1"/>
    <property type="molecule type" value="Genomic_DNA"/>
</dbReference>
<dbReference type="Gene3D" id="1.10.720.30">
    <property type="entry name" value="SAP domain"/>
    <property type="match status" value="1"/>
</dbReference>
<feature type="region of interest" description="Disordered" evidence="7">
    <location>
        <begin position="82"/>
        <end position="102"/>
    </location>
</feature>
<feature type="compositionally biased region" description="Low complexity" evidence="7">
    <location>
        <begin position="156"/>
        <end position="165"/>
    </location>
</feature>
<dbReference type="InterPro" id="IPR019345">
    <property type="entry name" value="ARMET_C"/>
</dbReference>
<dbReference type="SMART" id="SM00271">
    <property type="entry name" value="DnaJ"/>
    <property type="match status" value="1"/>
</dbReference>
<feature type="compositionally biased region" description="Gly residues" evidence="7">
    <location>
        <begin position="86"/>
        <end position="102"/>
    </location>
</feature>
<evidence type="ECO:0000259" key="9">
    <source>
        <dbReference type="PROSITE" id="PS51352"/>
    </source>
</evidence>
<protein>
    <recommendedName>
        <fullName evidence="2">DnaJ homolog subfamily C member 10</fullName>
    </recommendedName>
    <alternativeName>
        <fullName evidence="3">DnaJ homolog subfamily C member 16</fullName>
    </alternativeName>
    <alternativeName>
        <fullName evidence="6">Endoplasmic reticulum DNA J domain-containing protein 8</fullName>
    </alternativeName>
</protein>
<sequence length="478" mass="50122">MLLLPAVVEGVRDKKFYDILGVPEDADDRIIKKAYKKQALKWHPDRHTGDKKKAEDRFKEVAAAYETLSDPEKRRMYDQFGEEGLKQGGPGGPGGPGGGGFQFHGDPFEMFNMFFGGGGGGGGGGRQQFQFQKGGGGGGFQFGGMGGGFPGGMGGHPRQQQQHHGGSAGGPGGLYDDSPAVLQLDGNSFPAAGSSGWLYLVEFYAPWCGHCQQLAPKWKKVAESLKAVAKVAAVNCDDHKPICSARGVRGYPTIMALAPHSKSWQEYQGDRSAAALSSWATSLIGNDAVVLKKESDLSSFLSQCGSSSSSGTGTSSRKKQGSAAGASWGLCMVLVSSKSTVPSLWKALSVAYRGKAAFGFVTADAKGVLAQLGAAGESGSGQSSRVVSICNGDVRTAEAYSGTVKSEPLQRHISSYASGKKCAAQVVLDDSTNLQALKVGQLKALITAKGVDCSGCIEKADYVAALKTWLQQQKKQEL</sequence>
<dbReference type="PROSITE" id="PS00194">
    <property type="entry name" value="THIOREDOXIN_1"/>
    <property type="match status" value="1"/>
</dbReference>
<dbReference type="InterPro" id="IPR052460">
    <property type="entry name" value="ER_disulfide_reductase"/>
</dbReference>
<dbReference type="Proteomes" id="UP000256970">
    <property type="component" value="Unassembled WGS sequence"/>
</dbReference>
<dbReference type="PROSITE" id="PS50076">
    <property type="entry name" value="DNAJ_2"/>
    <property type="match status" value="1"/>
</dbReference>
<dbReference type="Pfam" id="PF10208">
    <property type="entry name" value="ARMET_C"/>
    <property type="match status" value="1"/>
</dbReference>
<feature type="domain" description="Thioredoxin" evidence="9">
    <location>
        <begin position="166"/>
        <end position="285"/>
    </location>
</feature>
<dbReference type="PROSITE" id="PS00636">
    <property type="entry name" value="DNAJ_1"/>
    <property type="match status" value="1"/>
</dbReference>
<dbReference type="STRING" id="3088.A0A383VWS3"/>
<dbReference type="Gene3D" id="1.10.287.110">
    <property type="entry name" value="DnaJ domain"/>
    <property type="match status" value="1"/>
</dbReference>
<dbReference type="SUPFAM" id="SSF46565">
    <property type="entry name" value="Chaperone J-domain"/>
    <property type="match status" value="1"/>
</dbReference>
<dbReference type="PRINTS" id="PR00421">
    <property type="entry name" value="THIOREDOXIN"/>
</dbReference>
<evidence type="ECO:0000313" key="12">
    <source>
        <dbReference type="Proteomes" id="UP000256970"/>
    </source>
</evidence>
<dbReference type="GO" id="GO:0006914">
    <property type="term" value="P:autophagy"/>
    <property type="evidence" value="ECO:0007669"/>
    <property type="project" value="UniProtKB-KW"/>
</dbReference>
<dbReference type="AlphaFoldDB" id="A0A383VWS3"/>
<dbReference type="PROSITE" id="PS51352">
    <property type="entry name" value="THIOREDOXIN_2"/>
    <property type="match status" value="1"/>
</dbReference>
<dbReference type="GO" id="GO:0005788">
    <property type="term" value="C:endoplasmic reticulum lumen"/>
    <property type="evidence" value="ECO:0007669"/>
    <property type="project" value="TreeGrafter"/>
</dbReference>
<dbReference type="SUPFAM" id="SSF52833">
    <property type="entry name" value="Thioredoxin-like"/>
    <property type="match status" value="1"/>
</dbReference>
<feature type="domain" description="J" evidence="8">
    <location>
        <begin position="15"/>
        <end position="81"/>
    </location>
</feature>
<comment type="function">
    <text evidence="5">Plays an important role in regulating the size of autophagosomes during the formation process.</text>
</comment>
<dbReference type="Pfam" id="PF00085">
    <property type="entry name" value="Thioredoxin"/>
    <property type="match status" value="1"/>
</dbReference>
<keyword evidence="4" id="KW-0072">Autophagy</keyword>
<evidence type="ECO:0000256" key="5">
    <source>
        <dbReference type="ARBA" id="ARBA00035002"/>
    </source>
</evidence>
<evidence type="ECO:0000259" key="8">
    <source>
        <dbReference type="PROSITE" id="PS50076"/>
    </source>
</evidence>
<evidence type="ECO:0000313" key="11">
    <source>
        <dbReference type="EMBL" id="SZX74268.1"/>
    </source>
</evidence>
<proteinExistence type="predicted"/>